<dbReference type="Proteomes" id="UP000325372">
    <property type="component" value="Unassembled WGS sequence"/>
</dbReference>
<comment type="caution">
    <text evidence="3">The sequence shown here is derived from an EMBL/GenBank/DDBJ whole genome shotgun (WGS) entry which is preliminary data.</text>
</comment>
<proteinExistence type="predicted"/>
<evidence type="ECO:0000256" key="2">
    <source>
        <dbReference type="SAM" id="SignalP"/>
    </source>
</evidence>
<reference evidence="3 4" key="1">
    <citation type="submission" date="2019-09" db="EMBL/GenBank/DDBJ databases">
        <title>Wenzhouxiangella sp. Genome sequencing and assembly.</title>
        <authorList>
            <person name="Zhang R."/>
        </authorList>
    </citation>
    <scope>NUCLEOTIDE SEQUENCE [LARGE SCALE GENOMIC DNA]</scope>
    <source>
        <strain evidence="3 4">W260</strain>
    </source>
</reference>
<dbReference type="EMBL" id="VYXP01000001">
    <property type="protein sequence ID" value="KAA9134165.1"/>
    <property type="molecule type" value="Genomic_DNA"/>
</dbReference>
<evidence type="ECO:0000313" key="3">
    <source>
        <dbReference type="EMBL" id="KAA9134165.1"/>
    </source>
</evidence>
<organism evidence="3 4">
    <name type="scientific">Marinihelvus fidelis</name>
    <dbReference type="NCBI Taxonomy" id="2613842"/>
    <lineage>
        <taxon>Bacteria</taxon>
        <taxon>Pseudomonadati</taxon>
        <taxon>Pseudomonadota</taxon>
        <taxon>Gammaproteobacteria</taxon>
        <taxon>Chromatiales</taxon>
        <taxon>Wenzhouxiangellaceae</taxon>
        <taxon>Marinihelvus</taxon>
    </lineage>
</organism>
<feature type="region of interest" description="Disordered" evidence="1">
    <location>
        <begin position="789"/>
        <end position="808"/>
    </location>
</feature>
<evidence type="ECO:0000313" key="4">
    <source>
        <dbReference type="Proteomes" id="UP000325372"/>
    </source>
</evidence>
<sequence>MAALFLALAALSPTAWAQTAFNGFIKFRDSDGNIHTQTFNNIVFPGSGGGGGSQWNRALPGYYALDGHASNGLWHLSCSDDLSDNTARVDLDWYDEYFGSYDLTSPTTALPAGFTDGETVEVIDWYLDRVGTNGGTCGTPVIRPDPRFGAGKTAVGNYDRQYKWTIEKSVTPAAASIFFGDSQAYDYTVDVEPNGYEDINHTVTGLIVGTNTGDVNVTVTQVADSFPGSSNVMIDCGGGPMPSPVALNIVVIPGADLACAYTADSDGTPGINTATINYMFEGGETGSVQFGNDFTFGSPPVNEYDTTVSVQDQFDGGAVEPLGTCTTTDGATSSGDGCSSSYTRTLDCSDIGVTVSGNSGSKSNTATIVETGQTSMESVMLTCYALDVSKTADPAFTREYHWTVDKLLNDDEPIRVMEGQSYELDYSVFVDLDEPPYTDSDWSLSGDITVSNPATIPATINGLSDVFTGGTGDVDCGSDAPWVIAAGGTLDCTYSGDSNGSTPGTNTATATQQNYAYDATGVGSPTGTTNYQGTADFNMANPTMKVNACVDVWDVLSVEGVFEDDELLMLEGALVGDPSLCYYDAPAEFGYTYETIWFPVGSKDLEEPVCELLVDNEAFVFPFVEPNVILPANAPEGEPLAYDIVSTLVQNSECVFGCTLTQGYWKTHSAYGPAPYDETWALVGEDTPFFLSGLSWHDIMWTPPRGGNAYIQLAHQWIAAYMNHLNEASSTPEVDDALANGLLVFEACEPWGQETTQGKGGKSKKPAPGASCAVASDWQMRQWANTLDRYNNGEIGPGHCSENEEDDD</sequence>
<dbReference type="RefSeq" id="WP_150862523.1">
    <property type="nucleotide sequence ID" value="NZ_VYXP01000001.1"/>
</dbReference>
<gene>
    <name evidence="3" type="ORF">F3N42_01075</name>
</gene>
<keyword evidence="2" id="KW-0732">Signal</keyword>
<dbReference type="AlphaFoldDB" id="A0A5N0TGF0"/>
<evidence type="ECO:0000256" key="1">
    <source>
        <dbReference type="SAM" id="MobiDB-lite"/>
    </source>
</evidence>
<keyword evidence="4" id="KW-1185">Reference proteome</keyword>
<feature type="chain" id="PRO_5024291347" evidence="2">
    <location>
        <begin position="18"/>
        <end position="808"/>
    </location>
</feature>
<name>A0A5N0TGF0_9GAMM</name>
<feature type="signal peptide" evidence="2">
    <location>
        <begin position="1"/>
        <end position="17"/>
    </location>
</feature>
<protein>
    <submittedName>
        <fullName evidence="3">Uncharacterized protein</fullName>
    </submittedName>
</protein>
<accession>A0A5N0TGF0</accession>